<accession>A0A364KUE0</accession>
<dbReference type="PANTHER" id="PTHR43669">
    <property type="entry name" value="5-KETO-D-GLUCONATE 5-REDUCTASE"/>
    <property type="match status" value="1"/>
</dbReference>
<sequence>MATPVILILGVGPRIGSSVAENFASQGYKVAVASRKGEGKINEKGYLSIKADFTDPQSIAPAFDAVKAEFGTAPSVVIYNAATLTPPPIQDSALSIPSERVASDLIVNTVSPYVAAQQALSAWETLPKETKKTFIYTGNAMGTNIIPVPLMLNLGIGKSASSFWVGVADITYAARGIRFFYADERHDDGKFKGMAVDGPAHGEFYALLAKQEEKIPWHATFVKGKGYVEFK</sequence>
<dbReference type="InterPro" id="IPR036291">
    <property type="entry name" value="NAD(P)-bd_dom_sf"/>
</dbReference>
<reference evidence="3 4" key="1">
    <citation type="journal article" date="2017" name="Biotechnol. Biofuels">
        <title>Differential beta-glucosidase expression as a function of carbon source availability in Talaromyces amestolkiae: a genomic and proteomic approach.</title>
        <authorList>
            <person name="de Eugenio L.I."/>
            <person name="Mendez-Liter J.A."/>
            <person name="Nieto-Dominguez M."/>
            <person name="Alonso L."/>
            <person name="Gil-Munoz J."/>
            <person name="Barriuso J."/>
            <person name="Prieto A."/>
            <person name="Martinez M.J."/>
        </authorList>
    </citation>
    <scope>NUCLEOTIDE SEQUENCE [LARGE SCALE GENOMIC DNA]</scope>
    <source>
        <strain evidence="3 4">CIB</strain>
    </source>
</reference>
<dbReference type="Pfam" id="PF13561">
    <property type="entry name" value="adh_short_C2"/>
    <property type="match status" value="1"/>
</dbReference>
<comment type="similarity">
    <text evidence="1">Belongs to the short-chain dehydrogenases/reductases (SDR) family.</text>
</comment>
<dbReference type="OrthoDB" id="5336600at2759"/>
<dbReference type="RefSeq" id="XP_040731684.1">
    <property type="nucleotide sequence ID" value="XM_040875408.1"/>
</dbReference>
<evidence type="ECO:0000256" key="2">
    <source>
        <dbReference type="ARBA" id="ARBA00023002"/>
    </source>
</evidence>
<evidence type="ECO:0008006" key="5">
    <source>
        <dbReference type="Google" id="ProtNLM"/>
    </source>
</evidence>
<dbReference type="EMBL" id="MIKG01000005">
    <property type="protein sequence ID" value="RAO67168.1"/>
    <property type="molecule type" value="Genomic_DNA"/>
</dbReference>
<evidence type="ECO:0000256" key="1">
    <source>
        <dbReference type="ARBA" id="ARBA00006484"/>
    </source>
</evidence>
<dbReference type="AlphaFoldDB" id="A0A364KUE0"/>
<name>A0A364KUE0_TALAM</name>
<dbReference type="GeneID" id="63792396"/>
<dbReference type="STRING" id="1196081.A0A364KUE0"/>
<protein>
    <recommendedName>
        <fullName evidence="5">Short-chain dehydrogenase</fullName>
    </recommendedName>
</protein>
<gene>
    <name evidence="3" type="ORF">BHQ10_003180</name>
</gene>
<keyword evidence="2" id="KW-0560">Oxidoreductase</keyword>
<dbReference type="SUPFAM" id="SSF51735">
    <property type="entry name" value="NAD(P)-binding Rossmann-fold domains"/>
    <property type="match status" value="1"/>
</dbReference>
<keyword evidence="4" id="KW-1185">Reference proteome</keyword>
<evidence type="ECO:0000313" key="3">
    <source>
        <dbReference type="EMBL" id="RAO67168.1"/>
    </source>
</evidence>
<dbReference type="Proteomes" id="UP000249363">
    <property type="component" value="Unassembled WGS sequence"/>
</dbReference>
<organism evidence="3 4">
    <name type="scientific">Talaromyces amestolkiae</name>
    <dbReference type="NCBI Taxonomy" id="1196081"/>
    <lineage>
        <taxon>Eukaryota</taxon>
        <taxon>Fungi</taxon>
        <taxon>Dikarya</taxon>
        <taxon>Ascomycota</taxon>
        <taxon>Pezizomycotina</taxon>
        <taxon>Eurotiomycetes</taxon>
        <taxon>Eurotiomycetidae</taxon>
        <taxon>Eurotiales</taxon>
        <taxon>Trichocomaceae</taxon>
        <taxon>Talaromyces</taxon>
        <taxon>Talaromyces sect. Talaromyces</taxon>
    </lineage>
</organism>
<comment type="caution">
    <text evidence="3">The sequence shown here is derived from an EMBL/GenBank/DDBJ whole genome shotgun (WGS) entry which is preliminary data.</text>
</comment>
<dbReference type="PANTHER" id="PTHR43669:SF4">
    <property type="entry name" value="SHORT-CHAIN DEHYDROGENASE"/>
    <property type="match status" value="1"/>
</dbReference>
<dbReference type="InterPro" id="IPR002347">
    <property type="entry name" value="SDR_fam"/>
</dbReference>
<proteinExistence type="inferred from homology"/>
<evidence type="ECO:0000313" key="4">
    <source>
        <dbReference type="Proteomes" id="UP000249363"/>
    </source>
</evidence>
<dbReference type="GO" id="GO:0016491">
    <property type="term" value="F:oxidoreductase activity"/>
    <property type="evidence" value="ECO:0007669"/>
    <property type="project" value="UniProtKB-KW"/>
</dbReference>
<dbReference type="Gene3D" id="3.40.50.720">
    <property type="entry name" value="NAD(P)-binding Rossmann-like Domain"/>
    <property type="match status" value="1"/>
</dbReference>